<comment type="caution">
    <text evidence="2">The sequence shown here is derived from an EMBL/GenBank/DDBJ whole genome shotgun (WGS) entry which is preliminary data.</text>
</comment>
<dbReference type="SUPFAM" id="SSF47090">
    <property type="entry name" value="PGBD-like"/>
    <property type="match status" value="1"/>
</dbReference>
<evidence type="ECO:0000256" key="1">
    <source>
        <dbReference type="SAM" id="SignalP"/>
    </source>
</evidence>
<evidence type="ECO:0000313" key="3">
    <source>
        <dbReference type="Proteomes" id="UP000192591"/>
    </source>
</evidence>
<gene>
    <name evidence="2" type="ORF">B1813_00030</name>
</gene>
<dbReference type="RefSeq" id="WP_081189998.1">
    <property type="nucleotide sequence ID" value="NZ_MWIH01000002.1"/>
</dbReference>
<dbReference type="PROSITE" id="PS51318">
    <property type="entry name" value="TAT"/>
    <property type="match status" value="1"/>
</dbReference>
<dbReference type="Proteomes" id="UP000192591">
    <property type="component" value="Unassembled WGS sequence"/>
</dbReference>
<name>A0A1V9ABY8_SACPI</name>
<protein>
    <submittedName>
        <fullName evidence="2">Peptidoglycan-binding protein</fullName>
    </submittedName>
</protein>
<dbReference type="InterPro" id="IPR036366">
    <property type="entry name" value="PGBDSf"/>
</dbReference>
<proteinExistence type="predicted"/>
<reference evidence="2 3" key="1">
    <citation type="submission" date="2017-02" db="EMBL/GenBank/DDBJ databases">
        <title>Draft genome of Saccharomonospora sp. 154.</title>
        <authorList>
            <person name="Alonso-Carmona G.S."/>
            <person name="De La Haba R."/>
            <person name="Vera-Gargallo B."/>
            <person name="Sandoval-Trujillo A.H."/>
            <person name="Ramirez-Duran N."/>
            <person name="Ventosa A."/>
        </authorList>
    </citation>
    <scope>NUCLEOTIDE SEQUENCE [LARGE SCALE GENOMIC DNA]</scope>
    <source>
        <strain evidence="2 3">LRS4.154</strain>
    </source>
</reference>
<sequence length="277" mass="29118">MSAHLDRRRFLTVVPGVAVATVLAPHAAVASAASVDMEMVVLAAQLDPPKSGTGITPGAGTSVRRVERALADKGFLSAQYVDGHFGTATRSAYARWQESLGYSGLGANGLPGSASLTALAQGRFSVVRKLSPGARTTHQGFPFNTRTVAMLDEAQRLAGVPFVVEQGSYSPGNDPTSAGTHDGGGAVDLDAEALSNVQRTDALIGLRRVGFAAWLRSPSQGNWPWHIHAIAANDTDLSTPAQNQVGMYYLGRNGLANNGPDDGPQVPKVTWEQYQRA</sequence>
<dbReference type="EMBL" id="MWIH01000002">
    <property type="protein sequence ID" value="OQO94546.1"/>
    <property type="molecule type" value="Genomic_DNA"/>
</dbReference>
<keyword evidence="1" id="KW-0732">Signal</keyword>
<feature type="chain" id="PRO_5013297434" evidence="1">
    <location>
        <begin position="33"/>
        <end position="277"/>
    </location>
</feature>
<dbReference type="Gene3D" id="1.10.101.10">
    <property type="entry name" value="PGBD-like superfamily/PGBD"/>
    <property type="match status" value="1"/>
</dbReference>
<dbReference type="AlphaFoldDB" id="A0A1V9ABY8"/>
<organism evidence="2 3">
    <name type="scientific">Saccharomonospora piscinae</name>
    <dbReference type="NCBI Taxonomy" id="687388"/>
    <lineage>
        <taxon>Bacteria</taxon>
        <taxon>Bacillati</taxon>
        <taxon>Actinomycetota</taxon>
        <taxon>Actinomycetes</taxon>
        <taxon>Pseudonocardiales</taxon>
        <taxon>Pseudonocardiaceae</taxon>
        <taxon>Saccharomonospora</taxon>
    </lineage>
</organism>
<dbReference type="InterPro" id="IPR036365">
    <property type="entry name" value="PGBD-like_sf"/>
</dbReference>
<keyword evidence="3" id="KW-1185">Reference proteome</keyword>
<dbReference type="InterPro" id="IPR006311">
    <property type="entry name" value="TAT_signal"/>
</dbReference>
<evidence type="ECO:0000313" key="2">
    <source>
        <dbReference type="EMBL" id="OQO94546.1"/>
    </source>
</evidence>
<dbReference type="STRING" id="1962155.B1813_00030"/>
<feature type="signal peptide" evidence="1">
    <location>
        <begin position="1"/>
        <end position="32"/>
    </location>
</feature>
<accession>A0A1V9ABY8</accession>